<keyword evidence="4" id="KW-0548">Nucleotidyltransferase</keyword>
<dbReference type="Gene3D" id="1.20.272.10">
    <property type="match status" value="1"/>
</dbReference>
<dbReference type="SUPFAM" id="SSF48019">
    <property type="entry name" value="post-AAA+ oligomerization domain-like"/>
    <property type="match status" value="1"/>
</dbReference>
<dbReference type="PANTHER" id="PTHR11669:SF0">
    <property type="entry name" value="PROTEIN STICHEL-LIKE 2"/>
    <property type="match status" value="1"/>
</dbReference>
<feature type="region of interest" description="Disordered" evidence="12">
    <location>
        <begin position="462"/>
        <end position="507"/>
    </location>
</feature>
<protein>
    <recommendedName>
        <fullName evidence="2">DNA-directed DNA polymerase</fullName>
        <ecNumber evidence="2">2.7.7.7</ecNumber>
    </recommendedName>
</protein>
<keyword evidence="5" id="KW-0235">DNA replication</keyword>
<evidence type="ECO:0000256" key="6">
    <source>
        <dbReference type="ARBA" id="ARBA00022723"/>
    </source>
</evidence>
<proteinExistence type="inferred from homology"/>
<evidence type="ECO:0000256" key="3">
    <source>
        <dbReference type="ARBA" id="ARBA00022679"/>
    </source>
</evidence>
<accession>A0A5S4ZXQ0</accession>
<comment type="catalytic activity">
    <reaction evidence="11">
        <text>DNA(n) + a 2'-deoxyribonucleoside 5'-triphosphate = DNA(n+1) + diphosphate</text>
        <dbReference type="Rhea" id="RHEA:22508"/>
        <dbReference type="Rhea" id="RHEA-COMP:17339"/>
        <dbReference type="Rhea" id="RHEA-COMP:17340"/>
        <dbReference type="ChEBI" id="CHEBI:33019"/>
        <dbReference type="ChEBI" id="CHEBI:61560"/>
        <dbReference type="ChEBI" id="CHEBI:173112"/>
        <dbReference type="EC" id="2.7.7.7"/>
    </reaction>
</comment>
<evidence type="ECO:0000256" key="10">
    <source>
        <dbReference type="ARBA" id="ARBA00022932"/>
    </source>
</evidence>
<evidence type="ECO:0000313" key="14">
    <source>
        <dbReference type="EMBL" id="TYO97020.1"/>
    </source>
</evidence>
<dbReference type="NCBIfam" id="NF004046">
    <property type="entry name" value="PRK05563.1"/>
    <property type="match status" value="1"/>
</dbReference>
<dbReference type="Pfam" id="PF12169">
    <property type="entry name" value="DNA_pol3_gamma3"/>
    <property type="match status" value="1"/>
</dbReference>
<dbReference type="GO" id="GO:0046872">
    <property type="term" value="F:metal ion binding"/>
    <property type="evidence" value="ECO:0007669"/>
    <property type="project" value="UniProtKB-KW"/>
</dbReference>
<feature type="region of interest" description="Disordered" evidence="12">
    <location>
        <begin position="397"/>
        <end position="442"/>
    </location>
</feature>
<dbReference type="InterPro" id="IPR003593">
    <property type="entry name" value="AAA+_ATPase"/>
</dbReference>
<dbReference type="Gene3D" id="1.10.8.60">
    <property type="match status" value="1"/>
</dbReference>
<dbReference type="Pfam" id="PF22608">
    <property type="entry name" value="DNAX_ATPase_lid"/>
    <property type="match status" value="1"/>
</dbReference>
<feature type="domain" description="AAA+ ATPase" evidence="13">
    <location>
        <begin position="37"/>
        <end position="179"/>
    </location>
</feature>
<dbReference type="InterPro" id="IPR027417">
    <property type="entry name" value="P-loop_NTPase"/>
</dbReference>
<evidence type="ECO:0000256" key="11">
    <source>
        <dbReference type="ARBA" id="ARBA00049244"/>
    </source>
</evidence>
<dbReference type="Pfam" id="PF13177">
    <property type="entry name" value="DNA_pol3_delta2"/>
    <property type="match status" value="1"/>
</dbReference>
<dbReference type="SUPFAM" id="SSF52540">
    <property type="entry name" value="P-loop containing nucleoside triphosphate hydrolases"/>
    <property type="match status" value="1"/>
</dbReference>
<dbReference type="CDD" id="cd18137">
    <property type="entry name" value="HLD_clamp_pol_III_gamma_tau"/>
    <property type="match status" value="1"/>
</dbReference>
<dbReference type="GO" id="GO:0005524">
    <property type="term" value="F:ATP binding"/>
    <property type="evidence" value="ECO:0007669"/>
    <property type="project" value="UniProtKB-KW"/>
</dbReference>
<keyword evidence="3" id="KW-0808">Transferase</keyword>
<dbReference type="FunFam" id="3.40.50.300:FF:000014">
    <property type="entry name" value="DNA polymerase III subunit gamma/tau"/>
    <property type="match status" value="1"/>
</dbReference>
<dbReference type="CDD" id="cd00009">
    <property type="entry name" value="AAA"/>
    <property type="match status" value="1"/>
</dbReference>
<evidence type="ECO:0000256" key="2">
    <source>
        <dbReference type="ARBA" id="ARBA00012417"/>
    </source>
</evidence>
<keyword evidence="10" id="KW-0239">DNA-directed DNA polymerase</keyword>
<dbReference type="PANTHER" id="PTHR11669">
    <property type="entry name" value="REPLICATION FACTOR C / DNA POLYMERASE III GAMMA-TAU SUBUNIT"/>
    <property type="match status" value="1"/>
</dbReference>
<dbReference type="GO" id="GO:0006261">
    <property type="term" value="P:DNA-templated DNA replication"/>
    <property type="evidence" value="ECO:0007669"/>
    <property type="project" value="TreeGrafter"/>
</dbReference>
<sequence length="632" mass="69229">MSYLALYRQWRPQRLGDLVGQRHVTETLRNALMAGKVSHAYLFCGPRGTGKTSTAKILSRAVNCLKQQGGEPCNKCRNCREILSGATMDVIEIDAASNRGIDEIRDLKENIKYFPTLGGKKMYIVDEVHMLTNEAFNALLKTLEEPPEHVVFVLATTEPHKVPLTILSRCQRFDFRPLSAEAIAGRLEEVAARSNFKVEKDAVRAITRAAGGSMRDALSVLDQALLLSGENAVTADTVHTILGTVTEDVLFDLATGLAERKPALVLKQVAGIAAEGKDLQQLIRELTAYLRRLLVAFLAPDAAGEAGFDTPPAGLMQLFTRRRLISTIDYLVEAEQAMRRSAHPRVVLELALVRAMDEDDGPPVDELLHRIERLEQALANRGQAGGNALEYVPVAQGTSKQDVDKPAPKSPAAAVKAGLQIDGKRPEMGNTRANHNNDHPPWVAQQVLPQNMAGGEEITGEPETGHAVLPPNAGDTGSAAKENTRSSGLKTGGVEAAPARKNPVNTRGEPRYNIEQLRKWWPEILAVVKKANPIAYSCLCQAWPAEIKEHCLVLGVPRGDVFIKDMAEKPDTKQLLAQTLASFTRLTWQIRCAYYDAPPPGWSRSTVQLDTEEAISLFQGELVPLEKDLNKK</sequence>
<dbReference type="Proteomes" id="UP000323166">
    <property type="component" value="Unassembled WGS sequence"/>
</dbReference>
<dbReference type="GO" id="GO:0009360">
    <property type="term" value="C:DNA polymerase III complex"/>
    <property type="evidence" value="ECO:0007669"/>
    <property type="project" value="InterPro"/>
</dbReference>
<comment type="caution">
    <text evidence="14">The sequence shown here is derived from an EMBL/GenBank/DDBJ whole genome shotgun (WGS) entry which is preliminary data.</text>
</comment>
<keyword evidence="9" id="KW-0067">ATP-binding</keyword>
<dbReference type="InterPro" id="IPR012763">
    <property type="entry name" value="DNA_pol_III_sug/sutau_N"/>
</dbReference>
<evidence type="ECO:0000256" key="5">
    <source>
        <dbReference type="ARBA" id="ARBA00022705"/>
    </source>
</evidence>
<evidence type="ECO:0000313" key="15">
    <source>
        <dbReference type="Proteomes" id="UP000323166"/>
    </source>
</evidence>
<dbReference type="AlphaFoldDB" id="A0A5S4ZXQ0"/>
<evidence type="ECO:0000256" key="9">
    <source>
        <dbReference type="ARBA" id="ARBA00022840"/>
    </source>
</evidence>
<dbReference type="InterPro" id="IPR050238">
    <property type="entry name" value="DNA_Rep/Repair_Clamp_Loader"/>
</dbReference>
<evidence type="ECO:0000256" key="1">
    <source>
        <dbReference type="ARBA" id="ARBA00006360"/>
    </source>
</evidence>
<keyword evidence="6" id="KW-0479">Metal-binding</keyword>
<dbReference type="RefSeq" id="WP_166510874.1">
    <property type="nucleotide sequence ID" value="NZ_VNHM01000003.1"/>
</dbReference>
<dbReference type="InterPro" id="IPR001270">
    <property type="entry name" value="ClpA/B"/>
</dbReference>
<dbReference type="InterPro" id="IPR008921">
    <property type="entry name" value="DNA_pol3_clamp-load_cplx_C"/>
</dbReference>
<dbReference type="GO" id="GO:0003887">
    <property type="term" value="F:DNA-directed DNA polymerase activity"/>
    <property type="evidence" value="ECO:0007669"/>
    <property type="project" value="UniProtKB-KW"/>
</dbReference>
<dbReference type="PRINTS" id="PR00300">
    <property type="entry name" value="CLPPROTEASEA"/>
</dbReference>
<evidence type="ECO:0000256" key="7">
    <source>
        <dbReference type="ARBA" id="ARBA00022741"/>
    </source>
</evidence>
<keyword evidence="15" id="KW-1185">Reference proteome</keyword>
<evidence type="ECO:0000256" key="4">
    <source>
        <dbReference type="ARBA" id="ARBA00022695"/>
    </source>
</evidence>
<dbReference type="GO" id="GO:0003677">
    <property type="term" value="F:DNA binding"/>
    <property type="evidence" value="ECO:0007669"/>
    <property type="project" value="InterPro"/>
</dbReference>
<dbReference type="Gene3D" id="3.40.50.300">
    <property type="entry name" value="P-loop containing nucleotide triphosphate hydrolases"/>
    <property type="match status" value="1"/>
</dbReference>
<comment type="similarity">
    <text evidence="1">Belongs to the DnaX/STICHEL family.</text>
</comment>
<reference evidence="14 15" key="1">
    <citation type="submission" date="2019-07" db="EMBL/GenBank/DDBJ databases">
        <title>Genomic Encyclopedia of Type Strains, Phase I: the one thousand microbial genomes (KMG-I) project.</title>
        <authorList>
            <person name="Kyrpides N."/>
        </authorList>
    </citation>
    <scope>NUCLEOTIDE SEQUENCE [LARGE SCALE GENOMIC DNA]</scope>
    <source>
        <strain evidence="14 15">DSM 6562</strain>
    </source>
</reference>
<evidence type="ECO:0000256" key="12">
    <source>
        <dbReference type="SAM" id="MobiDB-lite"/>
    </source>
</evidence>
<dbReference type="InterPro" id="IPR045085">
    <property type="entry name" value="HLD_clamp_pol_III_gamma_tau"/>
</dbReference>
<keyword evidence="8" id="KW-0862">Zinc</keyword>
<evidence type="ECO:0000259" key="13">
    <source>
        <dbReference type="SMART" id="SM00382"/>
    </source>
</evidence>
<organism evidence="14 15">
    <name type="scientific">Desulfallas thermosapovorans DSM 6562</name>
    <dbReference type="NCBI Taxonomy" id="1121431"/>
    <lineage>
        <taxon>Bacteria</taxon>
        <taxon>Bacillati</taxon>
        <taxon>Bacillota</taxon>
        <taxon>Clostridia</taxon>
        <taxon>Eubacteriales</taxon>
        <taxon>Desulfallaceae</taxon>
        <taxon>Desulfallas</taxon>
    </lineage>
</organism>
<dbReference type="NCBIfam" id="TIGR02397">
    <property type="entry name" value="dnaX_nterm"/>
    <property type="match status" value="1"/>
</dbReference>
<dbReference type="EC" id="2.7.7.7" evidence="2"/>
<gene>
    <name evidence="14" type="ORF">LX24_00830</name>
</gene>
<dbReference type="SMART" id="SM00382">
    <property type="entry name" value="AAA"/>
    <property type="match status" value="1"/>
</dbReference>
<name>A0A5S4ZXQ0_9FIRM</name>
<dbReference type="EMBL" id="VNHM01000003">
    <property type="protein sequence ID" value="TYO97020.1"/>
    <property type="molecule type" value="Genomic_DNA"/>
</dbReference>
<keyword evidence="7" id="KW-0547">Nucleotide-binding</keyword>
<dbReference type="InterPro" id="IPR022754">
    <property type="entry name" value="DNA_pol_III_gamma-3"/>
</dbReference>
<dbReference type="FunFam" id="1.10.8.60:FF:000013">
    <property type="entry name" value="DNA polymerase III subunit gamma/tau"/>
    <property type="match status" value="1"/>
</dbReference>
<evidence type="ECO:0000256" key="8">
    <source>
        <dbReference type="ARBA" id="ARBA00022833"/>
    </source>
</evidence>